<feature type="domain" description="MOFRL" evidence="1">
    <location>
        <begin position="319"/>
        <end position="424"/>
    </location>
</feature>
<proteinExistence type="predicted"/>
<dbReference type="InterPro" id="IPR025286">
    <property type="entry name" value="MOFRL_assoc_dom"/>
</dbReference>
<reference evidence="4" key="1">
    <citation type="journal article" date="2019" name="Int. J. Syst. Evol. Microbiol.">
        <title>The Global Catalogue of Microorganisms (GCM) 10K type strain sequencing project: providing services to taxonomists for standard genome sequencing and annotation.</title>
        <authorList>
            <consortium name="The Broad Institute Genomics Platform"/>
            <consortium name="The Broad Institute Genome Sequencing Center for Infectious Disease"/>
            <person name="Wu L."/>
            <person name="Ma J."/>
        </authorList>
    </citation>
    <scope>NUCLEOTIDE SEQUENCE [LARGE SCALE GENOMIC DNA]</scope>
    <source>
        <strain evidence="4">JCM 17066</strain>
    </source>
</reference>
<dbReference type="PANTHER" id="PTHR12227">
    <property type="entry name" value="GLYCERATE KINASE"/>
    <property type="match status" value="1"/>
</dbReference>
<dbReference type="SUPFAM" id="SSF82544">
    <property type="entry name" value="GckA/TtuD-like"/>
    <property type="match status" value="1"/>
</dbReference>
<dbReference type="PANTHER" id="PTHR12227:SF0">
    <property type="entry name" value="GLYCERATE KINASE"/>
    <property type="match status" value="1"/>
</dbReference>
<dbReference type="InterPro" id="IPR037035">
    <property type="entry name" value="GK-like_C_sf"/>
</dbReference>
<dbReference type="Gene3D" id="3.40.1480.10">
    <property type="entry name" value="MOFRL domain"/>
    <property type="match status" value="1"/>
</dbReference>
<sequence length="431" mass="44930">MTTSNIQPQIKPRQLLLDMYQSAVDAVSAAKCLPQYLAAIPAPSGQGRTLVIGAGKGAAAMAQAVEQHWPGQLSGLVVTRYGHGAPCERIEVVEASHPVPDEAGRQAAGRMLAMVQNLTADDLVLCLISGGGSALLALPADGITLEQKQAINKALLKSGANIFEMNCVRKHLSAIKGGRLALACAPARVVTLMISDIPGDDPGIIASGPTLPDPTTCADALAVLRKYQIEIPHAVLQHLASGADETAKPGDPRLARNQHHVIATAQDALEAAAATAIAAGITPYILSDEMEGEARDIGLAHAALARQIARRGQPFSKPCVVLSGGETTVTVRGSGRGGRNAEFLLSLATALDGFPDIHAIACDTDGIDGSEDNAGAIYQPDSMRRAAERGLRARAMLDNNDGYGFFSVLGDLVVSGPTRTNVNDFRAMLIL</sequence>
<dbReference type="Pfam" id="PF05161">
    <property type="entry name" value="MOFRL"/>
    <property type="match status" value="1"/>
</dbReference>
<keyword evidence="3" id="KW-0418">Kinase</keyword>
<gene>
    <name evidence="3" type="ORF">ACFPM8_00935</name>
</gene>
<keyword evidence="4" id="KW-1185">Reference proteome</keyword>
<protein>
    <submittedName>
        <fullName evidence="3">Glycerate kinase</fullName>
    </submittedName>
</protein>
<evidence type="ECO:0000313" key="3">
    <source>
        <dbReference type="EMBL" id="MFC5472514.1"/>
    </source>
</evidence>
<dbReference type="InterPro" id="IPR038614">
    <property type="entry name" value="GK_N_sf"/>
</dbReference>
<dbReference type="InterPro" id="IPR039760">
    <property type="entry name" value="MOFRL_protein"/>
</dbReference>
<evidence type="ECO:0000259" key="2">
    <source>
        <dbReference type="Pfam" id="PF13660"/>
    </source>
</evidence>
<dbReference type="Pfam" id="PF13660">
    <property type="entry name" value="DUF4147"/>
    <property type="match status" value="1"/>
</dbReference>
<name>A0ABW0M319_9BURK</name>
<comment type="caution">
    <text evidence="3">The sequence shown here is derived from an EMBL/GenBank/DDBJ whole genome shotgun (WGS) entry which is preliminary data.</text>
</comment>
<keyword evidence="3" id="KW-0808">Transferase</keyword>
<evidence type="ECO:0000259" key="1">
    <source>
        <dbReference type="Pfam" id="PF05161"/>
    </source>
</evidence>
<dbReference type="Proteomes" id="UP001596045">
    <property type="component" value="Unassembled WGS sequence"/>
</dbReference>
<dbReference type="EMBL" id="JBHSMT010000005">
    <property type="protein sequence ID" value="MFC5472514.1"/>
    <property type="molecule type" value="Genomic_DNA"/>
</dbReference>
<organism evidence="3 4">
    <name type="scientific">Paraherbaspirillum soli</name>
    <dbReference type="NCBI Taxonomy" id="631222"/>
    <lineage>
        <taxon>Bacteria</taxon>
        <taxon>Pseudomonadati</taxon>
        <taxon>Pseudomonadota</taxon>
        <taxon>Betaproteobacteria</taxon>
        <taxon>Burkholderiales</taxon>
        <taxon>Oxalobacteraceae</taxon>
        <taxon>Paraherbaspirillum</taxon>
    </lineage>
</organism>
<dbReference type="Gene3D" id="3.40.50.10180">
    <property type="entry name" value="Glycerate kinase, MOFRL-like N-terminal domain"/>
    <property type="match status" value="1"/>
</dbReference>
<dbReference type="InterPro" id="IPR007835">
    <property type="entry name" value="MOFRL"/>
</dbReference>
<accession>A0ABW0M319</accession>
<feature type="domain" description="MOFRL-associated" evidence="2">
    <location>
        <begin position="16"/>
        <end position="239"/>
    </location>
</feature>
<dbReference type="GO" id="GO:0016301">
    <property type="term" value="F:kinase activity"/>
    <property type="evidence" value="ECO:0007669"/>
    <property type="project" value="UniProtKB-KW"/>
</dbReference>
<evidence type="ECO:0000313" key="4">
    <source>
        <dbReference type="Proteomes" id="UP001596045"/>
    </source>
</evidence>
<dbReference type="RefSeq" id="WP_378994032.1">
    <property type="nucleotide sequence ID" value="NZ_JBHSMT010000005.1"/>
</dbReference>